<dbReference type="Proteomes" id="UP001430356">
    <property type="component" value="Unassembled WGS sequence"/>
</dbReference>
<organism evidence="1 2">
    <name type="scientific">Novymonas esmeraldas</name>
    <dbReference type="NCBI Taxonomy" id="1808958"/>
    <lineage>
        <taxon>Eukaryota</taxon>
        <taxon>Discoba</taxon>
        <taxon>Euglenozoa</taxon>
        <taxon>Kinetoplastea</taxon>
        <taxon>Metakinetoplastina</taxon>
        <taxon>Trypanosomatida</taxon>
        <taxon>Trypanosomatidae</taxon>
        <taxon>Novymonas</taxon>
    </lineage>
</organism>
<sequence length="317" mass="32896">MFCCCCVIESDGVVAQRLFSAAHVGGRGGRVAARRPQLTAQLLEGGIAGGCSGGGGWRQEGQLGVQRSVGCGAASVLVLVFSEAAVERGGGIGRQVARGVAGGTGEQRRCVREVRELIVSEGRGVSELTEQPIPVMCSPRGERVGPGGEAHTMDGAHGGCGWLRVEEGGVGAAETDVAPVSAQRKVAKRNTLPCGVEQVRLRGEDELVQVLPRKHRRTDLRGAPKENSISCGGGAASSCLCCCAGPRLGEGAGELKLRRGDAEHGGREARVGRPQPLPCQKFALCEAARDSRQLCDPRRHRLGLVGADGGAEKQSVV</sequence>
<proteinExistence type="predicted"/>
<dbReference type="EMBL" id="JAECZO010000045">
    <property type="protein sequence ID" value="KAK7194996.1"/>
    <property type="molecule type" value="Genomic_DNA"/>
</dbReference>
<accession>A0AAW0EP68</accession>
<keyword evidence="2" id="KW-1185">Reference proteome</keyword>
<gene>
    <name evidence="1" type="ORF">NESM_000422300</name>
</gene>
<protein>
    <submittedName>
        <fullName evidence="1">Uncharacterized protein</fullName>
    </submittedName>
</protein>
<evidence type="ECO:0000313" key="2">
    <source>
        <dbReference type="Proteomes" id="UP001430356"/>
    </source>
</evidence>
<evidence type="ECO:0000313" key="1">
    <source>
        <dbReference type="EMBL" id="KAK7194996.1"/>
    </source>
</evidence>
<dbReference type="AlphaFoldDB" id="A0AAW0EP68"/>
<comment type="caution">
    <text evidence="1">The sequence shown here is derived from an EMBL/GenBank/DDBJ whole genome shotgun (WGS) entry which is preliminary data.</text>
</comment>
<reference evidence="1 2" key="1">
    <citation type="journal article" date="2021" name="MBio">
        <title>A New Model Trypanosomatid, Novymonas esmeraldas: Genomic Perception of Its 'Candidatus Pandoraea novymonadis' Endosymbiont.</title>
        <authorList>
            <person name="Zakharova A."/>
            <person name="Saura A."/>
            <person name="Butenko A."/>
            <person name="Podesvova L."/>
            <person name="Warmusova S."/>
            <person name="Kostygov A.Y."/>
            <person name="Nenarokova A."/>
            <person name="Lukes J."/>
            <person name="Opperdoes F.R."/>
            <person name="Yurchenko V."/>
        </authorList>
    </citation>
    <scope>NUCLEOTIDE SEQUENCE [LARGE SCALE GENOMIC DNA]</scope>
    <source>
        <strain evidence="1 2">E262AT.01</strain>
    </source>
</reference>
<name>A0AAW0EP68_9TRYP</name>